<feature type="transmembrane region" description="Helical" evidence="1">
    <location>
        <begin position="67"/>
        <end position="84"/>
    </location>
</feature>
<sequence length="139" mass="14291">MKRVFTGLAGLLLLAVIVQFYLAASGAFDKAPIEEAFQPHRMLGYTILGLSVVLVVAGAVARVPGRLIGMAGLVVGLVLLQSLIREVAKAFGDGSAAGDLVFGLHAVNALAIAGVIATLVRRSRQGAAVTSAKTRQPVS</sequence>
<keyword evidence="3" id="KW-1185">Reference proteome</keyword>
<keyword evidence="1" id="KW-0472">Membrane</keyword>
<organism evidence="2 3">
    <name type="scientific">Nonomuraea soli</name>
    <dbReference type="NCBI Taxonomy" id="1032476"/>
    <lineage>
        <taxon>Bacteria</taxon>
        <taxon>Bacillati</taxon>
        <taxon>Actinomycetota</taxon>
        <taxon>Actinomycetes</taxon>
        <taxon>Streptosporangiales</taxon>
        <taxon>Streptosporangiaceae</taxon>
        <taxon>Nonomuraea</taxon>
    </lineage>
</organism>
<keyword evidence="1" id="KW-1133">Transmembrane helix</keyword>
<name>A0A7W0CGP4_9ACTN</name>
<dbReference type="EMBL" id="JACDUR010000002">
    <property type="protein sequence ID" value="MBA2890850.1"/>
    <property type="molecule type" value="Genomic_DNA"/>
</dbReference>
<dbReference type="Proteomes" id="UP000530928">
    <property type="component" value="Unassembled WGS sequence"/>
</dbReference>
<evidence type="ECO:0000313" key="3">
    <source>
        <dbReference type="Proteomes" id="UP000530928"/>
    </source>
</evidence>
<protein>
    <submittedName>
        <fullName evidence="2">Uncharacterized protein</fullName>
    </submittedName>
</protein>
<feature type="transmembrane region" description="Helical" evidence="1">
    <location>
        <begin position="96"/>
        <end position="120"/>
    </location>
</feature>
<dbReference type="Pfam" id="PF19728">
    <property type="entry name" value="DUF6220"/>
    <property type="match status" value="1"/>
</dbReference>
<comment type="caution">
    <text evidence="2">The sequence shown here is derived from an EMBL/GenBank/DDBJ whole genome shotgun (WGS) entry which is preliminary data.</text>
</comment>
<evidence type="ECO:0000256" key="1">
    <source>
        <dbReference type="SAM" id="Phobius"/>
    </source>
</evidence>
<reference evidence="2 3" key="1">
    <citation type="submission" date="2020-07" db="EMBL/GenBank/DDBJ databases">
        <title>Genomic Encyclopedia of Type Strains, Phase IV (KMG-IV): sequencing the most valuable type-strain genomes for metagenomic binning, comparative biology and taxonomic classification.</title>
        <authorList>
            <person name="Goeker M."/>
        </authorList>
    </citation>
    <scope>NUCLEOTIDE SEQUENCE [LARGE SCALE GENOMIC DNA]</scope>
    <source>
        <strain evidence="2 3">DSM 45533</strain>
    </source>
</reference>
<feature type="transmembrane region" description="Helical" evidence="1">
    <location>
        <begin position="42"/>
        <end position="60"/>
    </location>
</feature>
<accession>A0A7W0CGP4</accession>
<keyword evidence="1" id="KW-0812">Transmembrane</keyword>
<evidence type="ECO:0000313" key="2">
    <source>
        <dbReference type="EMBL" id="MBA2890850.1"/>
    </source>
</evidence>
<dbReference type="RefSeq" id="WP_181609632.1">
    <property type="nucleotide sequence ID" value="NZ_BAABAM010000006.1"/>
</dbReference>
<dbReference type="InterPro" id="IPR046192">
    <property type="entry name" value="DUF6220"/>
</dbReference>
<dbReference type="AlphaFoldDB" id="A0A7W0CGP4"/>
<gene>
    <name evidence="2" type="ORF">HNR30_002191</name>
</gene>
<proteinExistence type="predicted"/>